<dbReference type="InterPro" id="IPR002347">
    <property type="entry name" value="SDR_fam"/>
</dbReference>
<dbReference type="STRING" id="1173061.A0A0J9XDE9"/>
<dbReference type="Gene3D" id="3.40.50.720">
    <property type="entry name" value="NAD(P)-binding Rossmann-like Domain"/>
    <property type="match status" value="1"/>
</dbReference>
<dbReference type="GO" id="GO:0016491">
    <property type="term" value="F:oxidoreductase activity"/>
    <property type="evidence" value="ECO:0007669"/>
    <property type="project" value="UniProtKB-KW"/>
</dbReference>
<comment type="similarity">
    <text evidence="1">Belongs to the short-chain dehydrogenases/reductases (SDR) family.</text>
</comment>
<organism evidence="3 4">
    <name type="scientific">Geotrichum candidum</name>
    <name type="common">Oospora lactis</name>
    <name type="synonym">Dipodascus geotrichum</name>
    <dbReference type="NCBI Taxonomy" id="1173061"/>
    <lineage>
        <taxon>Eukaryota</taxon>
        <taxon>Fungi</taxon>
        <taxon>Dikarya</taxon>
        <taxon>Ascomycota</taxon>
        <taxon>Saccharomycotina</taxon>
        <taxon>Dipodascomycetes</taxon>
        <taxon>Dipodascales</taxon>
        <taxon>Dipodascaceae</taxon>
        <taxon>Geotrichum</taxon>
    </lineage>
</organism>
<dbReference type="SUPFAM" id="SSF51735">
    <property type="entry name" value="NAD(P)-binding Rossmann-fold domains"/>
    <property type="match status" value="1"/>
</dbReference>
<dbReference type="InterPro" id="IPR051911">
    <property type="entry name" value="SDR_oxidoreductase"/>
</dbReference>
<dbReference type="Proteomes" id="UP000242525">
    <property type="component" value="Unassembled WGS sequence"/>
</dbReference>
<evidence type="ECO:0000313" key="3">
    <source>
        <dbReference type="EMBL" id="CDO55289.1"/>
    </source>
</evidence>
<gene>
    <name evidence="3" type="ORF">BN980_GECA10s02848g</name>
</gene>
<evidence type="ECO:0000256" key="1">
    <source>
        <dbReference type="ARBA" id="ARBA00006484"/>
    </source>
</evidence>
<dbReference type="PANTHER" id="PTHR43976">
    <property type="entry name" value="SHORT CHAIN DEHYDROGENASE"/>
    <property type="match status" value="1"/>
</dbReference>
<name>A0A0J9XDE9_GEOCN</name>
<dbReference type="InterPro" id="IPR036291">
    <property type="entry name" value="NAD(P)-bd_dom_sf"/>
</dbReference>
<proteinExistence type="inferred from homology"/>
<comment type="caution">
    <text evidence="3">The sequence shown here is derived from an EMBL/GenBank/DDBJ whole genome shotgun (WGS) entry which is preliminary data.</text>
</comment>
<reference evidence="3" key="1">
    <citation type="submission" date="2014-03" db="EMBL/GenBank/DDBJ databases">
        <authorList>
            <person name="Casaregola S."/>
        </authorList>
    </citation>
    <scope>NUCLEOTIDE SEQUENCE [LARGE SCALE GENOMIC DNA]</scope>
    <source>
        <strain evidence="3">CLIB 918</strain>
    </source>
</reference>
<evidence type="ECO:0000313" key="4">
    <source>
        <dbReference type="Proteomes" id="UP000242525"/>
    </source>
</evidence>
<dbReference type="EMBL" id="CCBN010000010">
    <property type="protein sequence ID" value="CDO55289.1"/>
    <property type="molecule type" value="Genomic_DNA"/>
</dbReference>
<sequence>MAQIAIEALKKGDKVVLGCCPGGEDESKLLKRADRLWQRYPDRCIVVELDIKNYALCQSTISKTISQYGRIDIIVNCTNRVYVGALEEVEEWHMRAQLDQTFYGAVNMIQAALPYMRKQFFGHFVNITDVTGNIGTPALSLLSGAMHALEGYLEALACEVAPFNIKVTIVESPMEVSLLTIPVVLADQLPQYGLETPAGKLRGLLTTSNVFPERAFRNTILTVASLGGLENPPGRIVVGKEAIGQIKDKLALLSEDLEEFSAISISADYENYNIF</sequence>
<dbReference type="PANTHER" id="PTHR43976:SF16">
    <property type="entry name" value="SHORT-CHAIN DEHYDROGENASE_REDUCTASE FAMILY PROTEIN"/>
    <property type="match status" value="1"/>
</dbReference>
<dbReference type="AlphaFoldDB" id="A0A0J9XDE9"/>
<keyword evidence="2" id="KW-0560">Oxidoreductase</keyword>
<evidence type="ECO:0000256" key="2">
    <source>
        <dbReference type="ARBA" id="ARBA00023002"/>
    </source>
</evidence>
<keyword evidence="4" id="KW-1185">Reference proteome</keyword>
<protein>
    <submittedName>
        <fullName evidence="3">Similar to Saccharomyces cerevisiae YKR009C FOX2 Multifunctional enzyme of the peroxisomal fatty acid beta-oxidation pathway</fullName>
    </submittedName>
</protein>
<dbReference type="OrthoDB" id="1933717at2759"/>
<dbReference type="Pfam" id="PF00106">
    <property type="entry name" value="adh_short"/>
    <property type="match status" value="1"/>
</dbReference>
<accession>A0A0J9XDE9</accession>